<dbReference type="InterPro" id="IPR002104">
    <property type="entry name" value="Integrase_catalytic"/>
</dbReference>
<name>A0ABY5ZIJ1_9BACT</name>
<dbReference type="SUPFAM" id="SSF56349">
    <property type="entry name" value="DNA breaking-rejoining enzymes"/>
    <property type="match status" value="1"/>
</dbReference>
<dbReference type="Proteomes" id="UP001060414">
    <property type="component" value="Chromosome"/>
</dbReference>
<organism evidence="8 9">
    <name type="scientific">Geoalkalibacter halelectricus</name>
    <dbReference type="NCBI Taxonomy" id="2847045"/>
    <lineage>
        <taxon>Bacteria</taxon>
        <taxon>Pseudomonadati</taxon>
        <taxon>Thermodesulfobacteriota</taxon>
        <taxon>Desulfuromonadia</taxon>
        <taxon>Desulfuromonadales</taxon>
        <taxon>Geoalkalibacteraceae</taxon>
        <taxon>Geoalkalibacter</taxon>
    </lineage>
</organism>
<dbReference type="PROSITE" id="PS51898">
    <property type="entry name" value="TYR_RECOMBINASE"/>
    <property type="match status" value="1"/>
</dbReference>
<gene>
    <name evidence="8" type="ORF">L9S41_11950</name>
</gene>
<accession>A0ABY5ZIJ1</accession>
<dbReference type="Pfam" id="PF13356">
    <property type="entry name" value="Arm-DNA-bind_3"/>
    <property type="match status" value="1"/>
</dbReference>
<dbReference type="InterPro" id="IPR013762">
    <property type="entry name" value="Integrase-like_cat_sf"/>
</dbReference>
<protein>
    <submittedName>
        <fullName evidence="8">Site-specific integrase</fullName>
    </submittedName>
</protein>
<evidence type="ECO:0000313" key="9">
    <source>
        <dbReference type="Proteomes" id="UP001060414"/>
    </source>
</evidence>
<evidence type="ECO:0000313" key="8">
    <source>
        <dbReference type="EMBL" id="UWZ78398.1"/>
    </source>
</evidence>
<evidence type="ECO:0000256" key="4">
    <source>
        <dbReference type="ARBA" id="ARBA00023172"/>
    </source>
</evidence>
<evidence type="ECO:0000259" key="6">
    <source>
        <dbReference type="PROSITE" id="PS51898"/>
    </source>
</evidence>
<dbReference type="InterPro" id="IPR011010">
    <property type="entry name" value="DNA_brk_join_enz"/>
</dbReference>
<dbReference type="InterPro" id="IPR010998">
    <property type="entry name" value="Integrase_recombinase_N"/>
</dbReference>
<dbReference type="CDD" id="cd00796">
    <property type="entry name" value="INT_Rci_Hp1_C"/>
    <property type="match status" value="1"/>
</dbReference>
<evidence type="ECO:0000256" key="2">
    <source>
        <dbReference type="ARBA" id="ARBA00022908"/>
    </source>
</evidence>
<evidence type="ECO:0000256" key="1">
    <source>
        <dbReference type="ARBA" id="ARBA00008857"/>
    </source>
</evidence>
<feature type="domain" description="Tyr recombinase" evidence="6">
    <location>
        <begin position="207"/>
        <end position="385"/>
    </location>
</feature>
<keyword evidence="2" id="KW-0229">DNA integration</keyword>
<proteinExistence type="inferred from homology"/>
<dbReference type="Gene3D" id="1.10.443.10">
    <property type="entry name" value="Intergrase catalytic core"/>
    <property type="match status" value="1"/>
</dbReference>
<dbReference type="PROSITE" id="PS51900">
    <property type="entry name" value="CB"/>
    <property type="match status" value="1"/>
</dbReference>
<dbReference type="Gene3D" id="1.10.150.130">
    <property type="match status" value="1"/>
</dbReference>
<dbReference type="InterPro" id="IPR038488">
    <property type="entry name" value="Integrase_DNA-bd_sf"/>
</dbReference>
<evidence type="ECO:0000256" key="3">
    <source>
        <dbReference type="ARBA" id="ARBA00023125"/>
    </source>
</evidence>
<dbReference type="InterPro" id="IPR053876">
    <property type="entry name" value="Phage_int_M"/>
</dbReference>
<dbReference type="Gene3D" id="3.30.160.390">
    <property type="entry name" value="Integrase, DNA-binding domain"/>
    <property type="match status" value="1"/>
</dbReference>
<dbReference type="InterPro" id="IPR050808">
    <property type="entry name" value="Phage_Integrase"/>
</dbReference>
<dbReference type="InterPro" id="IPR025166">
    <property type="entry name" value="Integrase_DNA_bind_dom"/>
</dbReference>
<evidence type="ECO:0000259" key="7">
    <source>
        <dbReference type="PROSITE" id="PS51900"/>
    </source>
</evidence>
<feature type="domain" description="Core-binding (CB)" evidence="7">
    <location>
        <begin position="106"/>
        <end position="186"/>
    </location>
</feature>
<keyword evidence="4" id="KW-0233">DNA recombination</keyword>
<evidence type="ECO:0000256" key="5">
    <source>
        <dbReference type="PROSITE-ProRule" id="PRU01248"/>
    </source>
</evidence>
<dbReference type="Pfam" id="PF00589">
    <property type="entry name" value="Phage_integrase"/>
    <property type="match status" value="1"/>
</dbReference>
<dbReference type="PANTHER" id="PTHR30629">
    <property type="entry name" value="PROPHAGE INTEGRASE"/>
    <property type="match status" value="1"/>
</dbReference>
<dbReference type="RefSeq" id="WP_260746749.1">
    <property type="nucleotide sequence ID" value="NZ_CP092109.1"/>
</dbReference>
<keyword evidence="9" id="KW-1185">Reference proteome</keyword>
<dbReference type="InterPro" id="IPR044068">
    <property type="entry name" value="CB"/>
</dbReference>
<sequence length="396" mass="45371">MSKSRNRIRFSHRAIDALPVPPKDHPASNVEYSDEVESGLRIAVYKSGRKSFRHRYTFLGNKCSATIGEYPAINVDLARERVREHKRLLAQNIDPREERNQIRQAISFGDFVNQHYLPFAQREKRSYKDIVNRCQLRLIPTFGKKVLERITKADISGFHQRLREEVSATTANRHLSQISAVYVLAIEMGHATSNPARGIKKFREKGPRTRALDEKELQLFITELRKEVDLGNPSAQAIYLLLLSGLRKMEFLSARWEHVDLQGESVFLPNTKPGTSRYLYLNSSAAQLLETMHAKRVDGNPFVFPSRRSRAGHLKEVRRTFATIAQRAEISNLRLHDMRRSFATLLVNNGVDLYVVKDLLGHADVRTTQTTYAHLHNSTLRKATQVVADKIGNFFD</sequence>
<reference evidence="8" key="1">
    <citation type="journal article" date="2022" name="Environ. Microbiol.">
        <title>Geoalkalibacter halelectricus SAP #1 sp. nov. possessing extracellular electron transfer and mineral#reducing capabilities from a haloalkaline environment.</title>
        <authorList>
            <person name="Yadav S."/>
            <person name="Singh R."/>
            <person name="Sundharam S.S."/>
            <person name="Chaudhary S."/>
            <person name="Krishnamurthi S."/>
            <person name="Patil S.A."/>
        </authorList>
    </citation>
    <scope>NUCLEOTIDE SEQUENCE</scope>
    <source>
        <strain evidence="8">SAP-1</strain>
    </source>
</reference>
<dbReference type="PANTHER" id="PTHR30629:SF2">
    <property type="entry name" value="PROPHAGE INTEGRASE INTS-RELATED"/>
    <property type="match status" value="1"/>
</dbReference>
<dbReference type="EMBL" id="CP092109">
    <property type="protein sequence ID" value="UWZ78398.1"/>
    <property type="molecule type" value="Genomic_DNA"/>
</dbReference>
<comment type="similarity">
    <text evidence="1">Belongs to the 'phage' integrase family.</text>
</comment>
<keyword evidence="3 5" id="KW-0238">DNA-binding</keyword>
<dbReference type="Pfam" id="PF22022">
    <property type="entry name" value="Phage_int_M"/>
    <property type="match status" value="1"/>
</dbReference>